<proteinExistence type="predicted"/>
<comment type="caution">
    <text evidence="1">The sequence shown here is derived from an EMBL/GenBank/DDBJ whole genome shotgun (WGS) entry which is preliminary data.</text>
</comment>
<sequence length="51" mass="6243">MLSYVKAANHAEEDKKYCEEDFIFLFVHYMFGYKELLRKRRISTYTVQVQC</sequence>
<evidence type="ECO:0000313" key="1">
    <source>
        <dbReference type="EMBL" id="OIQ96334.1"/>
    </source>
</evidence>
<organism evidence="1">
    <name type="scientific">mine drainage metagenome</name>
    <dbReference type="NCBI Taxonomy" id="410659"/>
    <lineage>
        <taxon>unclassified sequences</taxon>
        <taxon>metagenomes</taxon>
        <taxon>ecological metagenomes</taxon>
    </lineage>
</organism>
<dbReference type="AlphaFoldDB" id="A0A1J5RJU9"/>
<reference evidence="1" key="1">
    <citation type="submission" date="2016-10" db="EMBL/GenBank/DDBJ databases">
        <title>Sequence of Gallionella enrichment culture.</title>
        <authorList>
            <person name="Poehlein A."/>
            <person name="Muehling M."/>
            <person name="Daniel R."/>
        </authorList>
    </citation>
    <scope>NUCLEOTIDE SEQUENCE</scope>
</reference>
<gene>
    <name evidence="1" type="ORF">GALL_216110</name>
</gene>
<name>A0A1J5RJU9_9ZZZZ</name>
<dbReference type="EMBL" id="MLJW01000150">
    <property type="protein sequence ID" value="OIQ96334.1"/>
    <property type="molecule type" value="Genomic_DNA"/>
</dbReference>
<protein>
    <submittedName>
        <fullName evidence="1">Uncharacterized protein</fullName>
    </submittedName>
</protein>
<accession>A0A1J5RJU9</accession>